<evidence type="ECO:0000256" key="6">
    <source>
        <dbReference type="ARBA" id="ARBA00022975"/>
    </source>
</evidence>
<dbReference type="EMBL" id="FOCF01000003">
    <property type="protein sequence ID" value="SEM90584.1"/>
    <property type="molecule type" value="Genomic_DNA"/>
</dbReference>
<keyword evidence="4 7" id="KW-0808">Transferase</keyword>
<dbReference type="Proteomes" id="UP000199206">
    <property type="component" value="Unassembled WGS sequence"/>
</dbReference>
<feature type="domain" description="Phosphoribosyltransferase" evidence="8">
    <location>
        <begin position="64"/>
        <end position="169"/>
    </location>
</feature>
<comment type="subunit">
    <text evidence="7">Homodimer.</text>
</comment>
<protein>
    <recommendedName>
        <fullName evidence="2 7">Orotate phosphoribosyltransferase</fullName>
        <shortName evidence="7">OPRT</shortName>
        <shortName evidence="7">OPRTase</shortName>
        <ecNumber evidence="2 7">2.4.2.10</ecNumber>
    </recommendedName>
</protein>
<keyword evidence="5 7" id="KW-0460">Magnesium</keyword>
<dbReference type="GO" id="GO:0000287">
    <property type="term" value="F:magnesium ion binding"/>
    <property type="evidence" value="ECO:0007669"/>
    <property type="project" value="UniProtKB-UniRule"/>
</dbReference>
<comment type="catalytic activity">
    <reaction evidence="7">
        <text>orotidine 5'-phosphate + diphosphate = orotate + 5-phospho-alpha-D-ribose 1-diphosphate</text>
        <dbReference type="Rhea" id="RHEA:10380"/>
        <dbReference type="ChEBI" id="CHEBI:30839"/>
        <dbReference type="ChEBI" id="CHEBI:33019"/>
        <dbReference type="ChEBI" id="CHEBI:57538"/>
        <dbReference type="ChEBI" id="CHEBI:58017"/>
        <dbReference type="EC" id="2.4.2.10"/>
    </reaction>
</comment>
<dbReference type="HAMAP" id="MF_01208">
    <property type="entry name" value="PyrE"/>
    <property type="match status" value="1"/>
</dbReference>
<dbReference type="EC" id="2.4.2.10" evidence="2 7"/>
<dbReference type="Gene3D" id="3.40.50.2020">
    <property type="match status" value="1"/>
</dbReference>
<feature type="binding site" description="in other chain" evidence="7">
    <location>
        <begin position="133"/>
        <end position="141"/>
    </location>
    <ligand>
        <name>5-phospho-alpha-D-ribose 1-diphosphate</name>
        <dbReference type="ChEBI" id="CHEBI:58017"/>
        <note>ligand shared between dimeric partners</note>
    </ligand>
</feature>
<proteinExistence type="inferred from homology"/>
<keyword evidence="3 7" id="KW-0328">Glycosyltransferase</keyword>
<dbReference type="PANTHER" id="PTHR19278">
    <property type="entry name" value="OROTATE PHOSPHORIBOSYLTRANSFERASE"/>
    <property type="match status" value="1"/>
</dbReference>
<dbReference type="PANTHER" id="PTHR19278:SF9">
    <property type="entry name" value="URIDINE 5'-MONOPHOSPHATE SYNTHASE"/>
    <property type="match status" value="1"/>
</dbReference>
<dbReference type="STRING" id="1166340.SAMN05192583_1473"/>
<organism evidence="9 10">
    <name type="scientific">Sphingomonas gellani</name>
    <dbReference type="NCBI Taxonomy" id="1166340"/>
    <lineage>
        <taxon>Bacteria</taxon>
        <taxon>Pseudomonadati</taxon>
        <taxon>Pseudomonadota</taxon>
        <taxon>Alphaproteobacteria</taxon>
        <taxon>Sphingomonadales</taxon>
        <taxon>Sphingomonadaceae</taxon>
        <taxon>Sphingomonas</taxon>
    </lineage>
</organism>
<dbReference type="InterPro" id="IPR023031">
    <property type="entry name" value="OPRT"/>
</dbReference>
<gene>
    <name evidence="7" type="primary">pyrE</name>
    <name evidence="9" type="ORF">SAMN05192583_1473</name>
</gene>
<keyword evidence="10" id="KW-1185">Reference proteome</keyword>
<comment type="caution">
    <text evidence="7">Lacks conserved residue(s) required for the propagation of feature annotation.</text>
</comment>
<dbReference type="AlphaFoldDB" id="A0A1H8C821"/>
<keyword evidence="6 7" id="KW-0665">Pyrimidine biosynthesis</keyword>
<dbReference type="InterPro" id="IPR000836">
    <property type="entry name" value="PRTase_dom"/>
</dbReference>
<comment type="similarity">
    <text evidence="7">Belongs to the purine/pyrimidine phosphoribosyltransferase family. PyrE subfamily.</text>
</comment>
<evidence type="ECO:0000256" key="7">
    <source>
        <dbReference type="HAMAP-Rule" id="MF_01208"/>
    </source>
</evidence>
<evidence type="ECO:0000256" key="4">
    <source>
        <dbReference type="ARBA" id="ARBA00022679"/>
    </source>
</evidence>
<feature type="binding site" evidence="7">
    <location>
        <position position="137"/>
    </location>
    <ligand>
        <name>orotate</name>
        <dbReference type="ChEBI" id="CHEBI:30839"/>
    </ligand>
</feature>
<dbReference type="Pfam" id="PF00156">
    <property type="entry name" value="Pribosyltran"/>
    <property type="match status" value="1"/>
</dbReference>
<comment type="pathway">
    <text evidence="1 7">Pyrimidine metabolism; UMP biosynthesis via de novo pathway; UMP from orotate: step 1/2.</text>
</comment>
<feature type="binding site" evidence="7">
    <location>
        <position position="110"/>
    </location>
    <ligand>
        <name>5-phospho-alpha-D-ribose 1-diphosphate</name>
        <dbReference type="ChEBI" id="CHEBI:58017"/>
        <note>ligand shared between dimeric partners</note>
    </ligand>
</feature>
<dbReference type="GO" id="GO:0019856">
    <property type="term" value="P:pyrimidine nucleobase biosynthetic process"/>
    <property type="evidence" value="ECO:0007669"/>
    <property type="project" value="InterPro"/>
</dbReference>
<evidence type="ECO:0000256" key="3">
    <source>
        <dbReference type="ARBA" id="ARBA00022676"/>
    </source>
</evidence>
<feature type="binding site" evidence="7">
    <location>
        <position position="165"/>
    </location>
    <ligand>
        <name>orotate</name>
        <dbReference type="ChEBI" id="CHEBI:30839"/>
    </ligand>
</feature>
<evidence type="ECO:0000256" key="1">
    <source>
        <dbReference type="ARBA" id="ARBA00004889"/>
    </source>
</evidence>
<dbReference type="GO" id="GO:0004588">
    <property type="term" value="F:orotate phosphoribosyltransferase activity"/>
    <property type="evidence" value="ECO:0007669"/>
    <property type="project" value="UniProtKB-UniRule"/>
</dbReference>
<dbReference type="SUPFAM" id="SSF53271">
    <property type="entry name" value="PRTase-like"/>
    <property type="match status" value="1"/>
</dbReference>
<evidence type="ECO:0000256" key="5">
    <source>
        <dbReference type="ARBA" id="ARBA00022842"/>
    </source>
</evidence>
<sequence>MTDHATNQATATADSNMTDDAVLAEFRAADALLEGHFILSSGLRSSRYLQCARVLMDPARGSRLATALAARLPEDVRRAVTAVVSPAMGGVIAGHEMARALGVEAMFLERPEGTFELRRGFRLLPGQRVLMMEDVVTTGLSSREAIAAIARAGGETVAAAALVDRSDGQADLGVPFFPLIRLAVPSYAADALPPELAAIPAIKPGSRAAA</sequence>
<reference evidence="10" key="1">
    <citation type="submission" date="2016-10" db="EMBL/GenBank/DDBJ databases">
        <authorList>
            <person name="Varghese N."/>
            <person name="Submissions S."/>
        </authorList>
    </citation>
    <scope>NUCLEOTIDE SEQUENCE [LARGE SCALE GENOMIC DNA]</scope>
    <source>
        <strain evidence="10">S6-262</strain>
    </source>
</reference>
<dbReference type="CDD" id="cd06223">
    <property type="entry name" value="PRTases_typeI"/>
    <property type="match status" value="1"/>
</dbReference>
<comment type="cofactor">
    <cofactor evidence="7">
        <name>Mg(2+)</name>
        <dbReference type="ChEBI" id="CHEBI:18420"/>
    </cofactor>
</comment>
<dbReference type="GO" id="GO:0044205">
    <property type="term" value="P:'de novo' UMP biosynthetic process"/>
    <property type="evidence" value="ECO:0007669"/>
    <property type="project" value="UniProtKB-UniRule"/>
</dbReference>
<accession>A0A1H8C821</accession>
<comment type="function">
    <text evidence="7">Catalyzes the transfer of a ribosyl phosphate group from 5-phosphoribose 1-diphosphate to orotate, leading to the formation of orotidine monophosphate (OMP).</text>
</comment>
<name>A0A1H8C821_9SPHN</name>
<evidence type="ECO:0000313" key="10">
    <source>
        <dbReference type="Proteomes" id="UP000199206"/>
    </source>
</evidence>
<dbReference type="NCBIfam" id="TIGR01367">
    <property type="entry name" value="pyrE_Therm"/>
    <property type="match status" value="1"/>
</dbReference>
<evidence type="ECO:0000259" key="8">
    <source>
        <dbReference type="Pfam" id="PF00156"/>
    </source>
</evidence>
<dbReference type="InterPro" id="IPR029057">
    <property type="entry name" value="PRTase-like"/>
</dbReference>
<evidence type="ECO:0000256" key="2">
    <source>
        <dbReference type="ARBA" id="ARBA00011971"/>
    </source>
</evidence>
<dbReference type="UniPathway" id="UPA00070">
    <property type="reaction ID" value="UER00119"/>
</dbReference>
<dbReference type="InterPro" id="IPR006273">
    <property type="entry name" value="Orotate_PRibTrfase_bac"/>
</dbReference>
<evidence type="ECO:0000313" key="9">
    <source>
        <dbReference type="EMBL" id="SEM90584.1"/>
    </source>
</evidence>